<evidence type="ECO:0000313" key="3">
    <source>
        <dbReference type="Proteomes" id="UP000308092"/>
    </source>
</evidence>
<gene>
    <name evidence="2" type="ORF">EYZ11_001556</name>
</gene>
<dbReference type="VEuPathDB" id="FungiDB:EYZ11_001556"/>
<organism evidence="2 3">
    <name type="scientific">Aspergillus tanneri</name>
    <dbReference type="NCBI Taxonomy" id="1220188"/>
    <lineage>
        <taxon>Eukaryota</taxon>
        <taxon>Fungi</taxon>
        <taxon>Dikarya</taxon>
        <taxon>Ascomycota</taxon>
        <taxon>Pezizomycotina</taxon>
        <taxon>Eurotiomycetes</taxon>
        <taxon>Eurotiomycetidae</taxon>
        <taxon>Eurotiales</taxon>
        <taxon>Aspergillaceae</taxon>
        <taxon>Aspergillus</taxon>
        <taxon>Aspergillus subgen. Circumdati</taxon>
    </lineage>
</organism>
<comment type="caution">
    <text evidence="2">The sequence shown here is derived from an EMBL/GenBank/DDBJ whole genome shotgun (WGS) entry which is preliminary data.</text>
</comment>
<evidence type="ECO:0000259" key="1">
    <source>
        <dbReference type="Pfam" id="PF23114"/>
    </source>
</evidence>
<sequence>MSIQLRPRWSPGSLTLFISGSLLLLSHSLRMLRSLRVSAIQVSEVPEDPESWLAAVSGPHDLVVINESVPGAENNLHPMAEVIVTDQNKGARKIEISFGDAKLVNSTPNKTHNLQCTTLDQLIPSSIKETGVVLINDRNGTLLSRLKDETFETLKSVVSANLPIVWLTRGIRHGASIYEAMIGGFLRVIRSEQASARIVLLDVDLVEQPVDVVEAILSISLDVPTKDSGKDTEFWQHRGRMYIPRVYSNTELNTAWPSSSALTS</sequence>
<dbReference type="AlphaFoldDB" id="A0A4S3JST9"/>
<dbReference type="Pfam" id="PF23114">
    <property type="entry name" value="NAD-bd_HRPKS_sdrA"/>
    <property type="match status" value="1"/>
</dbReference>
<name>A0A4S3JST9_9EURO</name>
<dbReference type="STRING" id="1220188.A0A4S3JST9"/>
<reference evidence="2 3" key="1">
    <citation type="submission" date="2019-03" db="EMBL/GenBank/DDBJ databases">
        <title>The genome sequence of a newly discovered highly antifungal drug resistant Aspergillus species, Aspergillus tanneri NIH 1004.</title>
        <authorList>
            <person name="Mounaud S."/>
            <person name="Singh I."/>
            <person name="Joardar V."/>
            <person name="Pakala S."/>
            <person name="Pakala S."/>
            <person name="Venepally P."/>
            <person name="Hoover J."/>
            <person name="Nierman W."/>
            <person name="Chung J."/>
            <person name="Losada L."/>
        </authorList>
    </citation>
    <scope>NUCLEOTIDE SEQUENCE [LARGE SCALE GENOMIC DNA]</scope>
    <source>
        <strain evidence="2 3">NIH1004</strain>
    </source>
</reference>
<accession>A0A4S3JST9</accession>
<dbReference type="InterPro" id="IPR056501">
    <property type="entry name" value="NAD-bd_HRPKS_sdrA"/>
</dbReference>
<keyword evidence="3" id="KW-1185">Reference proteome</keyword>
<evidence type="ECO:0000313" key="2">
    <source>
        <dbReference type="EMBL" id="THC98919.1"/>
    </source>
</evidence>
<protein>
    <recommendedName>
        <fullName evidence="1">HRPKS sdrA-like NAD(P)-binding domain-containing protein</fullName>
    </recommendedName>
</protein>
<feature type="domain" description="HRPKS sdrA-like NAD(P)-binding" evidence="1">
    <location>
        <begin position="108"/>
        <end position="247"/>
    </location>
</feature>
<dbReference type="EMBL" id="SOSA01000030">
    <property type="protein sequence ID" value="THC98919.1"/>
    <property type="molecule type" value="Genomic_DNA"/>
</dbReference>
<proteinExistence type="predicted"/>
<dbReference type="Proteomes" id="UP000308092">
    <property type="component" value="Unassembled WGS sequence"/>
</dbReference>